<accession>A0A0C2CZ65</accession>
<name>A0A0C2CZ65_9BACT</name>
<keyword evidence="2" id="KW-0067">ATP-binding</keyword>
<feature type="region of interest" description="Disordered" evidence="5">
    <location>
        <begin position="1"/>
        <end position="23"/>
    </location>
</feature>
<evidence type="ECO:0000259" key="6">
    <source>
        <dbReference type="PROSITE" id="PS50006"/>
    </source>
</evidence>
<evidence type="ECO:0000259" key="7">
    <source>
        <dbReference type="PROSITE" id="PS50045"/>
    </source>
</evidence>
<dbReference type="InterPro" id="IPR008984">
    <property type="entry name" value="SMAD_FHA_dom_sf"/>
</dbReference>
<dbReference type="InterPro" id="IPR058031">
    <property type="entry name" value="AAA_lid_NorR"/>
</dbReference>
<feature type="domain" description="Sigma-54 factor interaction" evidence="7">
    <location>
        <begin position="133"/>
        <end position="362"/>
    </location>
</feature>
<dbReference type="PANTHER" id="PTHR32071:SF100">
    <property type="entry name" value="RESPONSE REGULATOR PROTEIN PILR"/>
    <property type="match status" value="1"/>
</dbReference>
<keyword evidence="1" id="KW-0547">Nucleotide-binding</keyword>
<dbReference type="SMART" id="SM00382">
    <property type="entry name" value="AAA"/>
    <property type="match status" value="1"/>
</dbReference>
<dbReference type="InterPro" id="IPR009057">
    <property type="entry name" value="Homeodomain-like_sf"/>
</dbReference>
<feature type="compositionally biased region" description="Polar residues" evidence="5">
    <location>
        <begin position="1"/>
        <end position="13"/>
    </location>
</feature>
<evidence type="ECO:0000313" key="8">
    <source>
        <dbReference type="EMBL" id="KIG14935.1"/>
    </source>
</evidence>
<dbReference type="CDD" id="cd00009">
    <property type="entry name" value="AAA"/>
    <property type="match status" value="1"/>
</dbReference>
<evidence type="ECO:0000256" key="2">
    <source>
        <dbReference type="ARBA" id="ARBA00022840"/>
    </source>
</evidence>
<protein>
    <submittedName>
        <fullName evidence="8">Two component, sigma54 specific, transcriptional regulator, Fis family protein</fullName>
    </submittedName>
</protein>
<dbReference type="GO" id="GO:0006355">
    <property type="term" value="P:regulation of DNA-templated transcription"/>
    <property type="evidence" value="ECO:0007669"/>
    <property type="project" value="InterPro"/>
</dbReference>
<dbReference type="SMART" id="SM00240">
    <property type="entry name" value="FHA"/>
    <property type="match status" value="1"/>
</dbReference>
<dbReference type="Pfam" id="PF25601">
    <property type="entry name" value="AAA_lid_14"/>
    <property type="match status" value="1"/>
</dbReference>
<evidence type="ECO:0000256" key="5">
    <source>
        <dbReference type="SAM" id="MobiDB-lite"/>
    </source>
</evidence>
<dbReference type="PROSITE" id="PS50045">
    <property type="entry name" value="SIGMA54_INTERACT_4"/>
    <property type="match status" value="1"/>
</dbReference>
<comment type="caution">
    <text evidence="8">The sequence shown here is derived from an EMBL/GenBank/DDBJ whole genome shotgun (WGS) entry which is preliminary data.</text>
</comment>
<dbReference type="Gene3D" id="2.60.200.20">
    <property type="match status" value="1"/>
</dbReference>
<dbReference type="CDD" id="cd00060">
    <property type="entry name" value="FHA"/>
    <property type="match status" value="1"/>
</dbReference>
<dbReference type="Pfam" id="PF00498">
    <property type="entry name" value="FHA"/>
    <property type="match status" value="1"/>
</dbReference>
<sequence length="449" mass="49411">MSPSEHTNSTVPSRTHPAARRPGRLRVRVDAGPVIDVALDTSAAVTFGRSRAAQVVISDQSVSKVHFSLRAVDGGVELEDLGSKNGTWVGERRVRRMTLLPGDRLWAGEVCLQLIDVDHVDVEVAPAHEWGLLHGHSVVMRELFATLAKLASAPADVLIQGEPGTGKELAARSIHRASARSEGPFVVLDCAALPLSLADPLLFGFCRSAFPDADADRAGVFEQANGGTLLIDDIDRLAPELQSKLLRVLEQRRVCRLGQPDHVRDLDVRVIAISRRDLASEVRAKRLREELLLCIAHASVRLPALRERDQDMFMLAQRILSELAAADQPCMSLADDAMALMGAYDWPGNVRELDHTIRRSALACRDRVIRSEDLEFGAPRSWAHKLNLDGPTRDYDTLHEAVDRLYLPRVLAECKTISAGARQLGITRDRLRGKLRALGLWGDSESVRP</sequence>
<dbReference type="InterPro" id="IPR003593">
    <property type="entry name" value="AAA+_ATPase"/>
</dbReference>
<dbReference type="SUPFAM" id="SSF46689">
    <property type="entry name" value="Homeodomain-like"/>
    <property type="match status" value="1"/>
</dbReference>
<dbReference type="GO" id="GO:0005524">
    <property type="term" value="F:ATP binding"/>
    <property type="evidence" value="ECO:0007669"/>
    <property type="project" value="UniProtKB-KW"/>
</dbReference>
<dbReference type="PROSITE" id="PS50006">
    <property type="entry name" value="FHA_DOMAIN"/>
    <property type="match status" value="1"/>
</dbReference>
<keyword evidence="4" id="KW-0804">Transcription</keyword>
<dbReference type="Gene3D" id="1.10.8.60">
    <property type="match status" value="1"/>
</dbReference>
<dbReference type="Proteomes" id="UP000031599">
    <property type="component" value="Unassembled WGS sequence"/>
</dbReference>
<dbReference type="AlphaFoldDB" id="A0A0C2CZ65"/>
<feature type="domain" description="FHA" evidence="6">
    <location>
        <begin position="45"/>
        <end position="94"/>
    </location>
</feature>
<evidence type="ECO:0000256" key="1">
    <source>
        <dbReference type="ARBA" id="ARBA00022741"/>
    </source>
</evidence>
<reference evidence="8 9" key="1">
    <citation type="submission" date="2014-12" db="EMBL/GenBank/DDBJ databases">
        <title>Genome assembly of Enhygromyxa salina DSM 15201.</title>
        <authorList>
            <person name="Sharma G."/>
            <person name="Subramanian S."/>
        </authorList>
    </citation>
    <scope>NUCLEOTIDE SEQUENCE [LARGE SCALE GENOMIC DNA]</scope>
    <source>
        <strain evidence="8 9">DSM 15201</strain>
    </source>
</reference>
<dbReference type="PANTHER" id="PTHR32071">
    <property type="entry name" value="TRANSCRIPTIONAL REGULATORY PROTEIN"/>
    <property type="match status" value="1"/>
</dbReference>
<dbReference type="EMBL" id="JMCC02000063">
    <property type="protein sequence ID" value="KIG14935.1"/>
    <property type="molecule type" value="Genomic_DNA"/>
</dbReference>
<dbReference type="PROSITE" id="PS00688">
    <property type="entry name" value="SIGMA54_INTERACT_3"/>
    <property type="match status" value="1"/>
</dbReference>
<evidence type="ECO:0000313" key="9">
    <source>
        <dbReference type="Proteomes" id="UP000031599"/>
    </source>
</evidence>
<evidence type="ECO:0000256" key="3">
    <source>
        <dbReference type="ARBA" id="ARBA00023015"/>
    </source>
</evidence>
<dbReference type="InterPro" id="IPR027417">
    <property type="entry name" value="P-loop_NTPase"/>
</dbReference>
<dbReference type="InterPro" id="IPR002078">
    <property type="entry name" value="Sigma_54_int"/>
</dbReference>
<evidence type="ECO:0000256" key="4">
    <source>
        <dbReference type="ARBA" id="ARBA00023163"/>
    </source>
</evidence>
<dbReference type="SUPFAM" id="SSF49879">
    <property type="entry name" value="SMAD/FHA domain"/>
    <property type="match status" value="1"/>
</dbReference>
<proteinExistence type="predicted"/>
<keyword evidence="3" id="KW-0805">Transcription regulation</keyword>
<dbReference type="Pfam" id="PF00158">
    <property type="entry name" value="Sigma54_activat"/>
    <property type="match status" value="1"/>
</dbReference>
<gene>
    <name evidence="8" type="ORF">DB30_06237</name>
</gene>
<dbReference type="SUPFAM" id="SSF52540">
    <property type="entry name" value="P-loop containing nucleoside triphosphate hydrolases"/>
    <property type="match status" value="1"/>
</dbReference>
<organism evidence="8 9">
    <name type="scientific">Enhygromyxa salina</name>
    <dbReference type="NCBI Taxonomy" id="215803"/>
    <lineage>
        <taxon>Bacteria</taxon>
        <taxon>Pseudomonadati</taxon>
        <taxon>Myxococcota</taxon>
        <taxon>Polyangia</taxon>
        <taxon>Nannocystales</taxon>
        <taxon>Nannocystaceae</taxon>
        <taxon>Enhygromyxa</taxon>
    </lineage>
</organism>
<dbReference type="InterPro" id="IPR025944">
    <property type="entry name" value="Sigma_54_int_dom_CS"/>
</dbReference>
<dbReference type="InterPro" id="IPR000253">
    <property type="entry name" value="FHA_dom"/>
</dbReference>
<dbReference type="RefSeq" id="WP_052552746.1">
    <property type="nucleotide sequence ID" value="NZ_JMCC02000063.1"/>
</dbReference>
<dbReference type="Gene3D" id="3.40.50.300">
    <property type="entry name" value="P-loop containing nucleotide triphosphate hydrolases"/>
    <property type="match status" value="1"/>
</dbReference>